<evidence type="ECO:0000256" key="5">
    <source>
        <dbReference type="ARBA" id="ARBA00023163"/>
    </source>
</evidence>
<dbReference type="Pfam" id="PF00126">
    <property type="entry name" value="HTH_1"/>
    <property type="match status" value="1"/>
</dbReference>
<evidence type="ECO:0000313" key="7">
    <source>
        <dbReference type="EMBL" id="SEC97741.1"/>
    </source>
</evidence>
<evidence type="ECO:0000313" key="8">
    <source>
        <dbReference type="Proteomes" id="UP000183407"/>
    </source>
</evidence>
<dbReference type="PROSITE" id="PS50931">
    <property type="entry name" value="HTH_LYSR"/>
    <property type="match status" value="1"/>
</dbReference>
<evidence type="ECO:0000256" key="4">
    <source>
        <dbReference type="ARBA" id="ARBA00023159"/>
    </source>
</evidence>
<reference evidence="8" key="1">
    <citation type="submission" date="2016-10" db="EMBL/GenBank/DDBJ databases">
        <authorList>
            <person name="Varghese N."/>
        </authorList>
    </citation>
    <scope>NUCLEOTIDE SEQUENCE [LARGE SCALE GENOMIC DNA]</scope>
    <source>
        <strain evidence="8">DSM 44719</strain>
    </source>
</reference>
<feature type="domain" description="HTH lysR-type" evidence="6">
    <location>
        <begin position="1"/>
        <end position="58"/>
    </location>
</feature>
<dbReference type="AlphaFoldDB" id="A0A1H4WYQ8"/>
<dbReference type="OrthoDB" id="3176554at2"/>
<dbReference type="Gene3D" id="3.40.190.10">
    <property type="entry name" value="Periplasmic binding protein-like II"/>
    <property type="match status" value="2"/>
</dbReference>
<gene>
    <name evidence="7" type="ORF">SAMN04490220_3106</name>
</gene>
<dbReference type="GO" id="GO:0003700">
    <property type="term" value="F:DNA-binding transcription factor activity"/>
    <property type="evidence" value="ECO:0007669"/>
    <property type="project" value="InterPro"/>
</dbReference>
<evidence type="ECO:0000256" key="2">
    <source>
        <dbReference type="ARBA" id="ARBA00023015"/>
    </source>
</evidence>
<dbReference type="SUPFAM" id="SSF46785">
    <property type="entry name" value="Winged helix' DNA-binding domain"/>
    <property type="match status" value="1"/>
</dbReference>
<sequence>MDLRQLQQFVAVADTLNFRAAAERLHMTQPPLSVSIRKLEEEIGAELFVRSTHRVRLTTAGEAALTDARAALFHAEEVARVARSTAHGFSGGLRVGFVGSAKNILLPRLLPAFQKQYPDIVLKFSELTNAELIDSLEQNHLDVGIVRVPLSRRSDIRYITVERDHFVVALPVRHRLAAKEGVSLDDLRDEPFIDYTTSGLPGLHALTSILFEEAKFSPRVTQEAVQVQTVLFLVESGFGWALVPSSSSKRAGAGVRFRPLVPAALRPAIGLAVAYNPTFAGVTVQRFCELAESLAQ</sequence>
<dbReference type="RefSeq" id="WP_073368974.1">
    <property type="nucleotide sequence ID" value="NZ_FNTL01000004.1"/>
</dbReference>
<dbReference type="Gene3D" id="1.10.10.10">
    <property type="entry name" value="Winged helix-like DNA-binding domain superfamily/Winged helix DNA-binding domain"/>
    <property type="match status" value="1"/>
</dbReference>
<evidence type="ECO:0000259" key="6">
    <source>
        <dbReference type="PROSITE" id="PS50931"/>
    </source>
</evidence>
<accession>A0A1H4WYQ8</accession>
<name>A0A1H4WYQ8_RHOJO</name>
<proteinExistence type="inferred from homology"/>
<dbReference type="CDD" id="cd08414">
    <property type="entry name" value="PBP2_LTTR_aromatics_like"/>
    <property type="match status" value="1"/>
</dbReference>
<dbReference type="PANTHER" id="PTHR30346:SF0">
    <property type="entry name" value="HCA OPERON TRANSCRIPTIONAL ACTIVATOR HCAR"/>
    <property type="match status" value="1"/>
</dbReference>
<protein>
    <submittedName>
        <fullName evidence="7">DNA-binding transcriptional regulator, LysR family</fullName>
    </submittedName>
</protein>
<organism evidence="7 8">
    <name type="scientific">Rhodococcus jostii</name>
    <dbReference type="NCBI Taxonomy" id="132919"/>
    <lineage>
        <taxon>Bacteria</taxon>
        <taxon>Bacillati</taxon>
        <taxon>Actinomycetota</taxon>
        <taxon>Actinomycetes</taxon>
        <taxon>Mycobacteriales</taxon>
        <taxon>Nocardiaceae</taxon>
        <taxon>Rhodococcus</taxon>
    </lineage>
</organism>
<dbReference type="Proteomes" id="UP000183407">
    <property type="component" value="Unassembled WGS sequence"/>
</dbReference>
<keyword evidence="3 7" id="KW-0238">DNA-binding</keyword>
<dbReference type="FunFam" id="1.10.10.10:FF:000001">
    <property type="entry name" value="LysR family transcriptional regulator"/>
    <property type="match status" value="1"/>
</dbReference>
<dbReference type="PRINTS" id="PR00039">
    <property type="entry name" value="HTHLYSR"/>
</dbReference>
<dbReference type="InterPro" id="IPR036390">
    <property type="entry name" value="WH_DNA-bd_sf"/>
</dbReference>
<dbReference type="InterPro" id="IPR000847">
    <property type="entry name" value="LysR_HTH_N"/>
</dbReference>
<keyword evidence="2" id="KW-0805">Transcription regulation</keyword>
<dbReference type="GO" id="GO:0003677">
    <property type="term" value="F:DNA binding"/>
    <property type="evidence" value="ECO:0007669"/>
    <property type="project" value="UniProtKB-KW"/>
</dbReference>
<keyword evidence="4" id="KW-0010">Activator</keyword>
<dbReference type="InterPro" id="IPR036388">
    <property type="entry name" value="WH-like_DNA-bd_sf"/>
</dbReference>
<evidence type="ECO:0000256" key="3">
    <source>
        <dbReference type="ARBA" id="ARBA00023125"/>
    </source>
</evidence>
<dbReference type="GO" id="GO:0032993">
    <property type="term" value="C:protein-DNA complex"/>
    <property type="evidence" value="ECO:0007669"/>
    <property type="project" value="TreeGrafter"/>
</dbReference>
<dbReference type="InterPro" id="IPR005119">
    <property type="entry name" value="LysR_subst-bd"/>
</dbReference>
<dbReference type="SUPFAM" id="SSF53850">
    <property type="entry name" value="Periplasmic binding protein-like II"/>
    <property type="match status" value="1"/>
</dbReference>
<dbReference type="Pfam" id="PF03466">
    <property type="entry name" value="LysR_substrate"/>
    <property type="match status" value="1"/>
</dbReference>
<dbReference type="PANTHER" id="PTHR30346">
    <property type="entry name" value="TRANSCRIPTIONAL DUAL REGULATOR HCAR-RELATED"/>
    <property type="match status" value="1"/>
</dbReference>
<evidence type="ECO:0000256" key="1">
    <source>
        <dbReference type="ARBA" id="ARBA00009437"/>
    </source>
</evidence>
<keyword evidence="5" id="KW-0804">Transcription</keyword>
<comment type="similarity">
    <text evidence="1">Belongs to the LysR transcriptional regulatory family.</text>
</comment>
<dbReference type="EMBL" id="FNTL01000004">
    <property type="protein sequence ID" value="SEC97741.1"/>
    <property type="molecule type" value="Genomic_DNA"/>
</dbReference>